<gene>
    <name evidence="1" type="ORF">FYJ50_03560</name>
</gene>
<reference evidence="1 2" key="1">
    <citation type="submission" date="2019-08" db="EMBL/GenBank/DDBJ databases">
        <title>In-depth cultivation of the pig gut microbiome towards novel bacterial diversity and tailored functional studies.</title>
        <authorList>
            <person name="Wylensek D."/>
            <person name="Hitch T.C.A."/>
            <person name="Clavel T."/>
        </authorList>
    </citation>
    <scope>NUCLEOTIDE SEQUENCE [LARGE SCALE GENOMIC DNA]</scope>
    <source>
        <strain evidence="1 2">LKV-178-WT-2G</strain>
    </source>
</reference>
<accession>A0A7X2T392</accession>
<dbReference type="RefSeq" id="WP_154459658.1">
    <property type="nucleotide sequence ID" value="NZ_VUMM01000004.1"/>
</dbReference>
<dbReference type="AlphaFoldDB" id="A0A7X2T392"/>
<name>A0A7X2T392_9FIRM</name>
<keyword evidence="2" id="KW-1185">Reference proteome</keyword>
<proteinExistence type="predicted"/>
<evidence type="ECO:0000313" key="1">
    <source>
        <dbReference type="EMBL" id="MSS01190.1"/>
    </source>
</evidence>
<dbReference type="EMBL" id="VUMM01000004">
    <property type="protein sequence ID" value="MSS01190.1"/>
    <property type="molecule type" value="Genomic_DNA"/>
</dbReference>
<sequence length="160" mass="17543">MKKKNRIFGILSALTLIIAISTCMTFAASGRKLISKSISGSYYTNNSLRYSFSATAGISYTNDVIYAISDLSFSQVTITSTILGNTGTVVPRQISKTYSGSSATYVVQVTRTAQGVYSDKVNYTLVYRVSDAGTPYSLNPTDEITIEIIESEPYDIIWYD</sequence>
<organism evidence="1 2">
    <name type="scientific">Floccifex porci</name>
    <dbReference type="NCBI Taxonomy" id="2606629"/>
    <lineage>
        <taxon>Bacteria</taxon>
        <taxon>Bacillati</taxon>
        <taxon>Bacillota</taxon>
        <taxon>Erysipelotrichia</taxon>
        <taxon>Erysipelotrichales</taxon>
        <taxon>Erysipelotrichaceae</taxon>
        <taxon>Floccifex</taxon>
    </lineage>
</organism>
<dbReference type="Proteomes" id="UP000470082">
    <property type="component" value="Unassembled WGS sequence"/>
</dbReference>
<protein>
    <submittedName>
        <fullName evidence="1">Uncharacterized protein</fullName>
    </submittedName>
</protein>
<evidence type="ECO:0000313" key="2">
    <source>
        <dbReference type="Proteomes" id="UP000470082"/>
    </source>
</evidence>
<comment type="caution">
    <text evidence="1">The sequence shown here is derived from an EMBL/GenBank/DDBJ whole genome shotgun (WGS) entry which is preliminary data.</text>
</comment>